<dbReference type="HOGENOM" id="CLU_019602_18_5_5"/>
<organism evidence="4 5">
    <name type="scientific">Mesorhizobium ciceri biovar biserrulae (strain HAMBI 2942 / LMG 23838 / WSM1271)</name>
    <dbReference type="NCBI Taxonomy" id="765698"/>
    <lineage>
        <taxon>Bacteria</taxon>
        <taxon>Pseudomonadati</taxon>
        <taxon>Pseudomonadota</taxon>
        <taxon>Alphaproteobacteria</taxon>
        <taxon>Hyphomicrobiales</taxon>
        <taxon>Phyllobacteriaceae</taxon>
        <taxon>Mesorhizobium</taxon>
    </lineage>
</organism>
<evidence type="ECO:0000259" key="3">
    <source>
        <dbReference type="SMART" id="SM00062"/>
    </source>
</evidence>
<accession>E8THM1</accession>
<dbReference type="SUPFAM" id="SSF53850">
    <property type="entry name" value="Periplasmic binding protein-like II"/>
    <property type="match status" value="1"/>
</dbReference>
<keyword evidence="1 2" id="KW-0732">Signal</keyword>
<feature type="domain" description="Solute-binding protein family 3/N-terminal" evidence="3">
    <location>
        <begin position="39"/>
        <end position="273"/>
    </location>
</feature>
<dbReference type="PATRIC" id="fig|765698.3.peg.6237"/>
<feature type="chain" id="PRO_5003231033" evidence="2">
    <location>
        <begin position="28"/>
        <end position="278"/>
    </location>
</feature>
<dbReference type="OrthoDB" id="7248418at2"/>
<dbReference type="InterPro" id="IPR001638">
    <property type="entry name" value="Solute-binding_3/MltF_N"/>
</dbReference>
<dbReference type="Proteomes" id="UP000007471">
    <property type="component" value="Chromosome"/>
</dbReference>
<dbReference type="KEGG" id="mci:Mesci_5723"/>
<dbReference type="eggNOG" id="COG0834">
    <property type="taxonomic scope" value="Bacteria"/>
</dbReference>
<dbReference type="AlphaFoldDB" id="E8THM1"/>
<evidence type="ECO:0000256" key="2">
    <source>
        <dbReference type="SAM" id="SignalP"/>
    </source>
</evidence>
<dbReference type="EMBL" id="CP002447">
    <property type="protein sequence ID" value="ADV14783.1"/>
    <property type="molecule type" value="Genomic_DNA"/>
</dbReference>
<evidence type="ECO:0000313" key="5">
    <source>
        <dbReference type="Proteomes" id="UP000007471"/>
    </source>
</evidence>
<dbReference type="Pfam" id="PF00497">
    <property type="entry name" value="SBP_bac_3"/>
    <property type="match status" value="1"/>
</dbReference>
<dbReference type="PANTHER" id="PTHR35936">
    <property type="entry name" value="MEMBRANE-BOUND LYTIC MUREIN TRANSGLYCOSYLASE F"/>
    <property type="match status" value="1"/>
</dbReference>
<evidence type="ECO:0000313" key="4">
    <source>
        <dbReference type="EMBL" id="ADV14783.1"/>
    </source>
</evidence>
<proteinExistence type="predicted"/>
<reference evidence="5" key="1">
    <citation type="submission" date="2011-01" db="EMBL/GenBank/DDBJ databases">
        <title>Complete sequence of chromosome of Mesorhizobium ciceri bv. biserrulae WSM1271.</title>
        <authorList>
            <person name="Lucas S."/>
            <person name="Copeland A."/>
            <person name="Lapidus A."/>
            <person name="Cheng J.-F."/>
            <person name="Goodwin L."/>
            <person name="Pitluck S."/>
            <person name="Teshima H."/>
            <person name="Detter J.C."/>
            <person name="Han C."/>
            <person name="Tapia R."/>
            <person name="Land M."/>
            <person name="Hauser L."/>
            <person name="Kyrpides N."/>
            <person name="Ivanova N."/>
            <person name="Nandasena K."/>
            <person name="Reeve W.G."/>
            <person name="Howieson J.G."/>
            <person name="O'Hara G."/>
            <person name="Tiwari R.P."/>
            <person name="Woyke T."/>
        </authorList>
    </citation>
    <scope>NUCLEOTIDE SEQUENCE [LARGE SCALE GENOMIC DNA]</scope>
    <source>
        <strain evidence="5">HAMBI 2942 / LMG 23838 / WSM1271</strain>
    </source>
</reference>
<evidence type="ECO:0000256" key="1">
    <source>
        <dbReference type="ARBA" id="ARBA00022729"/>
    </source>
</evidence>
<dbReference type="SMART" id="SM00062">
    <property type="entry name" value="PBPb"/>
    <property type="match status" value="1"/>
</dbReference>
<protein>
    <submittedName>
        <fullName evidence="4">Extracellular solute-binding protein family 3</fullName>
    </submittedName>
</protein>
<dbReference type="GeneID" id="90992999"/>
<name>E8THM1_MESCW</name>
<gene>
    <name evidence="4" type="ordered locus">Mesci_5723</name>
</gene>
<dbReference type="STRING" id="765698.Mesci_5723"/>
<feature type="signal peptide" evidence="2">
    <location>
        <begin position="1"/>
        <end position="27"/>
    </location>
</feature>
<dbReference type="PANTHER" id="PTHR35936:SF19">
    <property type="entry name" value="AMINO-ACID-BINDING PROTEIN YXEM-RELATED"/>
    <property type="match status" value="1"/>
</dbReference>
<dbReference type="Gene3D" id="3.40.190.10">
    <property type="entry name" value="Periplasmic binding protein-like II"/>
    <property type="match status" value="2"/>
</dbReference>
<sequence length="278" mass="30062" precursor="true">MNRLITMIAAAASLAVASGGSPSRANAGEVLDRVLATKTLTVAVGPDWGPLSHLNDKHELDGSDIDLAKAIAKSLGVEVKFVTTNWDMIAAGKWQGRWDMGMGQMTPTKERAKLFEFVTYSYIPEVAIVHKDSKATKLSDLDGKVIGVGSGDVAESYAKHNFTPGWVTAKPVKYQFTPGELKIYQTDSLLYDDLRLGDGVRLDAVLNSDNGARNAIKAGYPIKILDEPLFSGPAAISILHGDKEFLDRVAAAVKTMRDDGTLAKQSMKWFGADYSVDR</sequence>
<dbReference type="RefSeq" id="WP_013533432.1">
    <property type="nucleotide sequence ID" value="NC_014923.1"/>
</dbReference>